<reference evidence="6 9" key="2">
    <citation type="submission" date="2019-07" db="EMBL/GenBank/DDBJ databases">
        <title>Whole genome shotgun sequence of Halolactibacillus halophilus NBRC 100868.</title>
        <authorList>
            <person name="Hosoyama A."/>
            <person name="Uohara A."/>
            <person name="Ohji S."/>
            <person name="Ichikawa N."/>
        </authorList>
    </citation>
    <scope>NUCLEOTIDE SEQUENCE [LARGE SCALE GENOMIC DNA]</scope>
    <source>
        <strain evidence="6 9">NBRC 100868</strain>
    </source>
</reference>
<dbReference type="InterPro" id="IPR016035">
    <property type="entry name" value="Acyl_Trfase/lysoPLipase"/>
</dbReference>
<dbReference type="AlphaFoldDB" id="A0A1I5MYS7"/>
<proteinExistence type="predicted"/>
<dbReference type="InterPro" id="IPR002641">
    <property type="entry name" value="PNPLA_dom"/>
</dbReference>
<feature type="short sequence motif" description="DGA/G" evidence="4">
    <location>
        <begin position="159"/>
        <end position="161"/>
    </location>
</feature>
<dbReference type="Proteomes" id="UP000242243">
    <property type="component" value="Unassembled WGS sequence"/>
</dbReference>
<feature type="active site" description="Proton acceptor" evidence="4">
    <location>
        <position position="159"/>
    </location>
</feature>
<dbReference type="InterPro" id="IPR045943">
    <property type="entry name" value="DUF6363"/>
</dbReference>
<keyword evidence="3 4" id="KW-0443">Lipid metabolism</keyword>
<dbReference type="Pfam" id="PF01734">
    <property type="entry name" value="Patatin"/>
    <property type="match status" value="1"/>
</dbReference>
<dbReference type="STRING" id="306540.SAMN05421839_10712"/>
<feature type="short sequence motif" description="GXGXXG" evidence="4">
    <location>
        <begin position="10"/>
        <end position="15"/>
    </location>
</feature>
<dbReference type="Pfam" id="PF19890">
    <property type="entry name" value="DUF6363"/>
    <property type="match status" value="1"/>
</dbReference>
<organism evidence="7 8">
    <name type="scientific">Halolactibacillus halophilus</name>
    <dbReference type="NCBI Taxonomy" id="306540"/>
    <lineage>
        <taxon>Bacteria</taxon>
        <taxon>Bacillati</taxon>
        <taxon>Bacillota</taxon>
        <taxon>Bacilli</taxon>
        <taxon>Bacillales</taxon>
        <taxon>Bacillaceae</taxon>
        <taxon>Halolactibacillus</taxon>
    </lineage>
</organism>
<evidence type="ECO:0000256" key="3">
    <source>
        <dbReference type="ARBA" id="ARBA00023098"/>
    </source>
</evidence>
<evidence type="ECO:0000313" key="6">
    <source>
        <dbReference type="EMBL" id="GEM01125.1"/>
    </source>
</evidence>
<dbReference type="PANTHER" id="PTHR14226">
    <property type="entry name" value="NEUROPATHY TARGET ESTERASE/SWISS CHEESE D.MELANOGASTER"/>
    <property type="match status" value="1"/>
</dbReference>
<name>A0A1I5MYS7_9BACI</name>
<dbReference type="OrthoDB" id="9802424at2"/>
<dbReference type="Proteomes" id="UP000321547">
    <property type="component" value="Unassembled WGS sequence"/>
</dbReference>
<dbReference type="SUPFAM" id="SSF52151">
    <property type="entry name" value="FabD/lysophospholipase-like"/>
    <property type="match status" value="1"/>
</dbReference>
<dbReference type="Gene3D" id="3.40.1090.10">
    <property type="entry name" value="Cytosolic phospholipase A2 catalytic domain"/>
    <property type="match status" value="2"/>
</dbReference>
<dbReference type="InterPro" id="IPR050301">
    <property type="entry name" value="NTE"/>
</dbReference>
<dbReference type="GO" id="GO:0016787">
    <property type="term" value="F:hydrolase activity"/>
    <property type="evidence" value="ECO:0007669"/>
    <property type="project" value="UniProtKB-UniRule"/>
</dbReference>
<feature type="domain" description="PNPLA" evidence="5">
    <location>
        <begin position="6"/>
        <end position="172"/>
    </location>
</feature>
<keyword evidence="1 4" id="KW-0378">Hydrolase</keyword>
<evidence type="ECO:0000259" key="5">
    <source>
        <dbReference type="PROSITE" id="PS51635"/>
    </source>
</evidence>
<dbReference type="PANTHER" id="PTHR14226:SF25">
    <property type="entry name" value="PHOSPHOESTERASE"/>
    <property type="match status" value="1"/>
</dbReference>
<evidence type="ECO:0000313" key="7">
    <source>
        <dbReference type="EMBL" id="SFP14755.1"/>
    </source>
</evidence>
<dbReference type="GO" id="GO:0016042">
    <property type="term" value="P:lipid catabolic process"/>
    <property type="evidence" value="ECO:0007669"/>
    <property type="project" value="UniProtKB-UniRule"/>
</dbReference>
<dbReference type="CDD" id="cd07208">
    <property type="entry name" value="Pat_hypo_Ecoli_yjju_like"/>
    <property type="match status" value="1"/>
</dbReference>
<dbReference type="RefSeq" id="WP_089830658.1">
    <property type="nucleotide sequence ID" value="NZ_BJWI01000005.1"/>
</dbReference>
<dbReference type="EMBL" id="BJWI01000005">
    <property type="protein sequence ID" value="GEM01125.1"/>
    <property type="molecule type" value="Genomic_DNA"/>
</dbReference>
<evidence type="ECO:0000256" key="1">
    <source>
        <dbReference type="ARBA" id="ARBA00022801"/>
    </source>
</evidence>
<protein>
    <submittedName>
        <fullName evidence="6">Patatin family protein</fullName>
    </submittedName>
    <submittedName>
        <fullName evidence="7">Predicted phospholipase, patatin/cPLA2 family</fullName>
    </submittedName>
</protein>
<reference evidence="7 8" key="1">
    <citation type="submission" date="2016-10" db="EMBL/GenBank/DDBJ databases">
        <authorList>
            <person name="de Groot N.N."/>
        </authorList>
    </citation>
    <scope>NUCLEOTIDE SEQUENCE [LARGE SCALE GENOMIC DNA]</scope>
    <source>
        <strain evidence="7 8">DSM 17073</strain>
    </source>
</reference>
<dbReference type="EMBL" id="FOXC01000007">
    <property type="protein sequence ID" value="SFP14755.1"/>
    <property type="molecule type" value="Genomic_DNA"/>
</dbReference>
<keyword evidence="2 4" id="KW-0442">Lipid degradation</keyword>
<dbReference type="PROSITE" id="PS51635">
    <property type="entry name" value="PNPLA"/>
    <property type="match status" value="1"/>
</dbReference>
<evidence type="ECO:0000256" key="2">
    <source>
        <dbReference type="ARBA" id="ARBA00022963"/>
    </source>
</evidence>
<feature type="active site" description="Nucleophile" evidence="4">
    <location>
        <position position="39"/>
    </location>
</feature>
<feature type="short sequence motif" description="GXSXG" evidence="4">
    <location>
        <begin position="37"/>
        <end position="41"/>
    </location>
</feature>
<gene>
    <name evidence="6" type="ORF">HHA03_06570</name>
    <name evidence="7" type="ORF">SAMN05421839_10712</name>
</gene>
<evidence type="ECO:0000313" key="9">
    <source>
        <dbReference type="Proteomes" id="UP000321547"/>
    </source>
</evidence>
<evidence type="ECO:0000313" key="8">
    <source>
        <dbReference type="Proteomes" id="UP000242243"/>
    </source>
</evidence>
<dbReference type="InterPro" id="IPR037483">
    <property type="entry name" value="YjjU-like"/>
</dbReference>
<evidence type="ECO:0000256" key="4">
    <source>
        <dbReference type="PROSITE-ProRule" id="PRU01161"/>
    </source>
</evidence>
<keyword evidence="9" id="KW-1185">Reference proteome</keyword>
<sequence>MHQTSLILEGGGMRGVFTSGVLDYLMTEDMFFPYVIGVSAGACNALSYLSRQPDRSRYINVNFANDPRYINMRNVLRGKGMFNMDFLFNDIANELVPFDFETFLNINERFVIPTTDCETGKPCYFDNTEDTDIFTAVQASSSLPLVGVPIELDGYTLLDGGIADPIPIQKAIDDGFKRHLVILTRPKGYRKKPFRAKFTSKLLYREYPKLVETMLNRHEIYNKTLDQLEALEDEGKVFIIRPKGHEQVKRAEKDVSKLNALHGAGVSRAKEQMPALKDWLSANKQVEIH</sequence>
<accession>A0A1I5MYS7</accession>